<sequence>MGMSKTVEFVPDDSYIWDEDDEMRNYHFVSTSGLVKQFVSLGSKLLDDVLPQDLISVVVDVKIKQNLPALVGDRLVIGVRVTKIEENYVYFSGIATKENVKMAEIEFTRVVISRNYLRRKAVEKAT</sequence>
<accession>A6LJH8</accession>
<dbReference type="KEGG" id="tme:Tmel_0205"/>
<dbReference type="Proteomes" id="UP000001110">
    <property type="component" value="Chromosome"/>
</dbReference>
<dbReference type="HOGENOM" id="CLU_152014_0_0_0"/>
<evidence type="ECO:0000313" key="2">
    <source>
        <dbReference type="EMBL" id="ABR30079.1"/>
    </source>
</evidence>
<dbReference type="AlphaFoldDB" id="A6LJH8"/>
<dbReference type="InterPro" id="IPR054485">
    <property type="entry name" value="FlK-like_dom"/>
</dbReference>
<protein>
    <submittedName>
        <fullName evidence="2">Thioesterase-like protein</fullName>
    </submittedName>
</protein>
<evidence type="ECO:0000259" key="1">
    <source>
        <dbReference type="Pfam" id="PF22636"/>
    </source>
</evidence>
<dbReference type="EMBL" id="CP000716">
    <property type="protein sequence ID" value="ABR30079.1"/>
    <property type="molecule type" value="Genomic_DNA"/>
</dbReference>
<dbReference type="InterPro" id="IPR025540">
    <property type="entry name" value="FlK"/>
</dbReference>
<feature type="domain" description="Fluoroacetyl-CoA-specific thioesterase-like" evidence="1">
    <location>
        <begin position="18"/>
        <end position="114"/>
    </location>
</feature>
<reference evidence="2 3" key="1">
    <citation type="submission" date="2007-05" db="EMBL/GenBank/DDBJ databases">
        <title>Complete sequence of Thermosipho melanesiensis BI429.</title>
        <authorList>
            <consortium name="US DOE Joint Genome Institute"/>
            <person name="Copeland A."/>
            <person name="Lucas S."/>
            <person name="Lapidus A."/>
            <person name="Barry K."/>
            <person name="Glavina del Rio T."/>
            <person name="Dalin E."/>
            <person name="Tice H."/>
            <person name="Pitluck S."/>
            <person name="Chertkov O."/>
            <person name="Brettin T."/>
            <person name="Bruce D."/>
            <person name="Detter J.C."/>
            <person name="Han C."/>
            <person name="Schmutz J."/>
            <person name="Larimer F."/>
            <person name="Land M."/>
            <person name="Hauser L."/>
            <person name="Kyrpides N."/>
            <person name="Mikhailova N."/>
            <person name="Nelson K."/>
            <person name="Gogarten J.P."/>
            <person name="Noll K."/>
            <person name="Richardson P."/>
        </authorList>
    </citation>
    <scope>NUCLEOTIDE SEQUENCE [LARGE SCALE GENOMIC DNA]</scope>
    <source>
        <strain evidence="3">DSM 12029 / CIP 104789 / BI429</strain>
    </source>
</reference>
<dbReference type="InterPro" id="IPR029069">
    <property type="entry name" value="HotDog_dom_sf"/>
</dbReference>
<dbReference type="Gene3D" id="3.10.129.10">
    <property type="entry name" value="Hotdog Thioesterase"/>
    <property type="match status" value="1"/>
</dbReference>
<dbReference type="PANTHER" id="PTHR36934:SF1">
    <property type="entry name" value="THIOESTERASE DOMAIN-CONTAINING PROTEIN"/>
    <property type="match status" value="1"/>
</dbReference>
<dbReference type="SUPFAM" id="SSF54637">
    <property type="entry name" value="Thioesterase/thiol ester dehydrase-isomerase"/>
    <property type="match status" value="1"/>
</dbReference>
<dbReference type="PANTHER" id="PTHR36934">
    <property type="entry name" value="BLR0278 PROTEIN"/>
    <property type="match status" value="1"/>
</dbReference>
<name>A6LJH8_THEM4</name>
<proteinExistence type="predicted"/>
<gene>
    <name evidence="2" type="ordered locus">Tmel_0205</name>
</gene>
<dbReference type="Pfam" id="PF22636">
    <property type="entry name" value="FlK"/>
    <property type="match status" value="1"/>
</dbReference>
<dbReference type="STRING" id="391009.Tmel_0205"/>
<reference evidence="2 3" key="2">
    <citation type="journal article" date="2009" name="Proc. Natl. Acad. Sci. U.S.A.">
        <title>On the chimeric nature, thermophilic origin, and phylogenetic placement of the Thermotogales.</title>
        <authorList>
            <person name="Zhaxybayeva O."/>
            <person name="Swithers K.S."/>
            <person name="Lapierre P."/>
            <person name="Fournier G.P."/>
            <person name="Bickhart D.M."/>
            <person name="DeBoy R.T."/>
            <person name="Nelson K.E."/>
            <person name="Nesbo C.L."/>
            <person name="Doolittle W.F."/>
            <person name="Gogarten J.P."/>
            <person name="Noll K.M."/>
        </authorList>
    </citation>
    <scope>NUCLEOTIDE SEQUENCE [LARGE SCALE GENOMIC DNA]</scope>
    <source>
        <strain evidence="3">DSM 12029 / CIP 104789 / BI429</strain>
    </source>
</reference>
<dbReference type="eggNOG" id="COG5496">
    <property type="taxonomic scope" value="Bacteria"/>
</dbReference>
<evidence type="ECO:0000313" key="3">
    <source>
        <dbReference type="Proteomes" id="UP000001110"/>
    </source>
</evidence>
<organism evidence="2 3">
    <name type="scientific">Thermosipho melanesiensis (strain DSM 12029 / CIP 104789 / BI429)</name>
    <dbReference type="NCBI Taxonomy" id="391009"/>
    <lineage>
        <taxon>Bacteria</taxon>
        <taxon>Thermotogati</taxon>
        <taxon>Thermotogota</taxon>
        <taxon>Thermotogae</taxon>
        <taxon>Thermotogales</taxon>
        <taxon>Fervidobacteriaceae</taxon>
        <taxon>Thermosipho</taxon>
    </lineage>
</organism>